<keyword evidence="4" id="KW-0235">DNA replication</keyword>
<evidence type="ECO:0000256" key="9">
    <source>
        <dbReference type="ARBA" id="ARBA00023204"/>
    </source>
</evidence>
<dbReference type="InterPro" id="IPR015797">
    <property type="entry name" value="NUDIX_hydrolase-like_dom_sf"/>
</dbReference>
<evidence type="ECO:0000256" key="2">
    <source>
        <dbReference type="ARBA" id="ARBA00005582"/>
    </source>
</evidence>
<evidence type="ECO:0000256" key="3">
    <source>
        <dbReference type="ARBA" id="ARBA00022457"/>
    </source>
</evidence>
<dbReference type="InterPro" id="IPR000086">
    <property type="entry name" value="NUDIX_hydrolase_dom"/>
</dbReference>
<keyword evidence="5" id="KW-0479">Metal-binding</keyword>
<evidence type="ECO:0000256" key="10">
    <source>
        <dbReference type="ARBA" id="ARBA00035861"/>
    </source>
</evidence>
<proteinExistence type="inferred from homology"/>
<dbReference type="PANTHER" id="PTHR47707">
    <property type="entry name" value="8-OXO-DGTP DIPHOSPHATASE"/>
    <property type="match status" value="1"/>
</dbReference>
<evidence type="ECO:0000256" key="6">
    <source>
        <dbReference type="ARBA" id="ARBA00022763"/>
    </source>
</evidence>
<keyword evidence="9" id="KW-0234">DNA repair</keyword>
<dbReference type="GO" id="GO:0046872">
    <property type="term" value="F:metal ion binding"/>
    <property type="evidence" value="ECO:0007669"/>
    <property type="project" value="UniProtKB-KW"/>
</dbReference>
<reference evidence="13 14" key="1">
    <citation type="submission" date="2020-04" db="EMBL/GenBank/DDBJ databases">
        <title>Antimicrobial susceptibility and clonality of vaginal-derived multi-drug resistant Mobiluncus isolates in China.</title>
        <authorList>
            <person name="Zhang X."/>
        </authorList>
    </citation>
    <scope>NUCLEOTIDE SEQUENCE [LARGE SCALE GENOMIC DNA]</scope>
    <source>
        <strain evidence="13 14">19</strain>
    </source>
</reference>
<feature type="domain" description="Nudix hydrolase" evidence="12">
    <location>
        <begin position="2"/>
        <end position="133"/>
    </location>
</feature>
<organism evidence="13 14">
    <name type="scientific">Mobiluncus curtisii</name>
    <dbReference type="NCBI Taxonomy" id="2051"/>
    <lineage>
        <taxon>Bacteria</taxon>
        <taxon>Bacillati</taxon>
        <taxon>Actinomycetota</taxon>
        <taxon>Actinomycetes</taxon>
        <taxon>Actinomycetales</taxon>
        <taxon>Actinomycetaceae</taxon>
        <taxon>Mobiluncus</taxon>
    </lineage>
</organism>
<keyword evidence="7" id="KW-0378">Hydrolase</keyword>
<evidence type="ECO:0000256" key="5">
    <source>
        <dbReference type="ARBA" id="ARBA00022723"/>
    </source>
</evidence>
<keyword evidence="6" id="KW-0227">DNA damage</keyword>
<evidence type="ECO:0000313" key="13">
    <source>
        <dbReference type="EMBL" id="NMW86858.1"/>
    </source>
</evidence>
<evidence type="ECO:0000313" key="14">
    <source>
        <dbReference type="Proteomes" id="UP000553981"/>
    </source>
</evidence>
<dbReference type="GO" id="GO:0044716">
    <property type="term" value="F:8-oxo-GDP phosphatase activity"/>
    <property type="evidence" value="ECO:0007669"/>
    <property type="project" value="TreeGrafter"/>
</dbReference>
<name>A0A7Y0UGI9_9ACTO</name>
<dbReference type="EC" id="3.6.1.55" evidence="11"/>
<dbReference type="InterPro" id="IPR047127">
    <property type="entry name" value="MutT-like"/>
</dbReference>
<dbReference type="EMBL" id="JABCUI010000001">
    <property type="protein sequence ID" value="NMW86858.1"/>
    <property type="molecule type" value="Genomic_DNA"/>
</dbReference>
<comment type="cofactor">
    <cofactor evidence="1">
        <name>Mg(2+)</name>
        <dbReference type="ChEBI" id="CHEBI:18420"/>
    </cofactor>
</comment>
<keyword evidence="8" id="KW-0460">Magnesium</keyword>
<evidence type="ECO:0000256" key="4">
    <source>
        <dbReference type="ARBA" id="ARBA00022705"/>
    </source>
</evidence>
<dbReference type="GO" id="GO:0006281">
    <property type="term" value="P:DNA repair"/>
    <property type="evidence" value="ECO:0007669"/>
    <property type="project" value="UniProtKB-KW"/>
</dbReference>
<dbReference type="PRINTS" id="PR00502">
    <property type="entry name" value="NUDIXFAMILY"/>
</dbReference>
<protein>
    <recommendedName>
        <fullName evidence="11">8-oxo-dGTP diphosphatase</fullName>
        <ecNumber evidence="11">3.6.1.55</ecNumber>
    </recommendedName>
</protein>
<dbReference type="GeneID" id="55564202"/>
<dbReference type="GO" id="GO:0035539">
    <property type="term" value="F:8-oxo-7,8-dihydrodeoxyguanosine triphosphate pyrophosphatase activity"/>
    <property type="evidence" value="ECO:0007669"/>
    <property type="project" value="UniProtKB-EC"/>
</dbReference>
<keyword evidence="3" id="KW-0515">Mutator protein</keyword>
<dbReference type="Gene3D" id="3.90.79.10">
    <property type="entry name" value="Nucleoside Triphosphate Pyrophosphohydrolase"/>
    <property type="match status" value="1"/>
</dbReference>
<dbReference type="Proteomes" id="UP000553981">
    <property type="component" value="Unassembled WGS sequence"/>
</dbReference>
<sequence length="138" mass="15472">MFQPIVVAAAILDDLSQPTQVLGAQRSYPEQWRGFYEFPGGKTEPGETPEQALRRELREELSAEIIVGERLQETWPAHGGFQMFVYLCALAPHSTPQVGVAHLSLHWVDLKHSESLPWLPADYPILTAIARHFGIAQN</sequence>
<dbReference type="GO" id="GO:0008413">
    <property type="term" value="F:8-oxo-7,8-dihydroguanosine triphosphate pyrophosphatase activity"/>
    <property type="evidence" value="ECO:0007669"/>
    <property type="project" value="TreeGrafter"/>
</dbReference>
<dbReference type="RefSeq" id="WP_004008055.1">
    <property type="nucleotide sequence ID" value="NZ_CP068112.1"/>
</dbReference>
<dbReference type="OMA" id="HADQPGM"/>
<comment type="catalytic activity">
    <reaction evidence="10">
        <text>8-oxo-dGTP + H2O = 8-oxo-dGMP + diphosphate + H(+)</text>
        <dbReference type="Rhea" id="RHEA:31575"/>
        <dbReference type="ChEBI" id="CHEBI:15377"/>
        <dbReference type="ChEBI" id="CHEBI:15378"/>
        <dbReference type="ChEBI" id="CHEBI:33019"/>
        <dbReference type="ChEBI" id="CHEBI:63224"/>
        <dbReference type="ChEBI" id="CHEBI:77896"/>
        <dbReference type="EC" id="3.6.1.55"/>
    </reaction>
</comment>
<dbReference type="InterPro" id="IPR020476">
    <property type="entry name" value="Nudix_hydrolase"/>
</dbReference>
<dbReference type="GO" id="GO:0044715">
    <property type="term" value="F:8-oxo-dGDP phosphatase activity"/>
    <property type="evidence" value="ECO:0007669"/>
    <property type="project" value="TreeGrafter"/>
</dbReference>
<dbReference type="Pfam" id="PF00293">
    <property type="entry name" value="NUDIX"/>
    <property type="match status" value="1"/>
</dbReference>
<evidence type="ECO:0000256" key="8">
    <source>
        <dbReference type="ARBA" id="ARBA00022842"/>
    </source>
</evidence>
<dbReference type="PANTHER" id="PTHR47707:SF1">
    <property type="entry name" value="NUDIX HYDROLASE FAMILY PROTEIN"/>
    <property type="match status" value="1"/>
</dbReference>
<accession>A0A7Y0UGI9</accession>
<comment type="caution">
    <text evidence="13">The sequence shown here is derived from an EMBL/GenBank/DDBJ whole genome shotgun (WGS) entry which is preliminary data.</text>
</comment>
<evidence type="ECO:0000259" key="12">
    <source>
        <dbReference type="PROSITE" id="PS51462"/>
    </source>
</evidence>
<dbReference type="GO" id="GO:0006260">
    <property type="term" value="P:DNA replication"/>
    <property type="evidence" value="ECO:0007669"/>
    <property type="project" value="UniProtKB-KW"/>
</dbReference>
<gene>
    <name evidence="13" type="ORF">HHJ67_03710</name>
</gene>
<dbReference type="PROSITE" id="PS51462">
    <property type="entry name" value="NUDIX"/>
    <property type="match status" value="1"/>
</dbReference>
<evidence type="ECO:0000256" key="11">
    <source>
        <dbReference type="ARBA" id="ARBA00038905"/>
    </source>
</evidence>
<dbReference type="AlphaFoldDB" id="A0A7Y0UGI9"/>
<comment type="similarity">
    <text evidence="2">Belongs to the Nudix hydrolase family.</text>
</comment>
<evidence type="ECO:0000256" key="7">
    <source>
        <dbReference type="ARBA" id="ARBA00022801"/>
    </source>
</evidence>
<dbReference type="CDD" id="cd03425">
    <property type="entry name" value="NUDIX_MutT_NudA_like"/>
    <property type="match status" value="1"/>
</dbReference>
<dbReference type="SUPFAM" id="SSF55811">
    <property type="entry name" value="Nudix"/>
    <property type="match status" value="1"/>
</dbReference>
<evidence type="ECO:0000256" key="1">
    <source>
        <dbReference type="ARBA" id="ARBA00001946"/>
    </source>
</evidence>